<evidence type="ECO:0000313" key="2">
    <source>
        <dbReference type="Proteomes" id="UP001148629"/>
    </source>
</evidence>
<dbReference type="EMBL" id="JANRMS010002138">
    <property type="protein sequence ID" value="KAJ3524094.1"/>
    <property type="molecule type" value="Genomic_DNA"/>
</dbReference>
<comment type="caution">
    <text evidence="1">The sequence shown here is derived from an EMBL/GenBank/DDBJ whole genome shotgun (WGS) entry which is preliminary data.</text>
</comment>
<proteinExistence type="predicted"/>
<evidence type="ECO:0000313" key="1">
    <source>
        <dbReference type="EMBL" id="KAJ3524094.1"/>
    </source>
</evidence>
<gene>
    <name evidence="1" type="ORF">NM208_g12188</name>
</gene>
<sequence>MYKDSKPVQDPESLSDGLQRTPSQNGSTYESSHVEDAVFGEVSEGGPNYRNVGWIATIALMTKTQIGLGVLSIPATFDALGIVPGVICLCLVAAITTWSDYIIGVFKKNHPEVYGLDDAGFKMFGKIGREVFAIVFMLYWIFVAGSAMLGISIGLNAVSTHAACTAAFVAVAAVAGFGFASIRTLGKIGWLAWVGLVCIMTAIFAVTVAVGLQDRPAAAPKEGHWVSDYKITNNPSFVDGITAISSLIFAFSGTPAFFSIVAEMREPKLYTRSLLCAQGVVTVTYIAIGVVVYYYCGSYVASPALGSAGSTMKKFPSYPSIG</sequence>
<keyword evidence="2" id="KW-1185">Reference proteome</keyword>
<protein>
    <submittedName>
        <fullName evidence="1">Uncharacterized protein</fullName>
    </submittedName>
</protein>
<name>A0ACC1RPZ9_9HYPO</name>
<accession>A0ACC1RPZ9</accession>
<dbReference type="Proteomes" id="UP001148629">
    <property type="component" value="Unassembled WGS sequence"/>
</dbReference>
<reference evidence="1" key="1">
    <citation type="submission" date="2022-08" db="EMBL/GenBank/DDBJ databases">
        <title>Genome Sequence of Fusarium decemcellulare.</title>
        <authorList>
            <person name="Buettner E."/>
        </authorList>
    </citation>
    <scope>NUCLEOTIDE SEQUENCE</scope>
    <source>
        <strain evidence="1">Babe19</strain>
    </source>
</reference>
<organism evidence="1 2">
    <name type="scientific">Fusarium decemcellulare</name>
    <dbReference type="NCBI Taxonomy" id="57161"/>
    <lineage>
        <taxon>Eukaryota</taxon>
        <taxon>Fungi</taxon>
        <taxon>Dikarya</taxon>
        <taxon>Ascomycota</taxon>
        <taxon>Pezizomycotina</taxon>
        <taxon>Sordariomycetes</taxon>
        <taxon>Hypocreomycetidae</taxon>
        <taxon>Hypocreales</taxon>
        <taxon>Nectriaceae</taxon>
        <taxon>Fusarium</taxon>
        <taxon>Fusarium decemcellulare species complex</taxon>
    </lineage>
</organism>